<comment type="caution">
    <text evidence="8">The sequence shown here is derived from an EMBL/GenBank/DDBJ whole genome shotgun (WGS) entry which is preliminary data.</text>
</comment>
<evidence type="ECO:0000256" key="3">
    <source>
        <dbReference type="ARBA" id="ARBA00022531"/>
    </source>
</evidence>
<evidence type="ECO:0000313" key="8">
    <source>
        <dbReference type="EMBL" id="KAH7566486.1"/>
    </source>
</evidence>
<gene>
    <name evidence="8" type="ORF">JRO89_XS08G0170800</name>
</gene>
<reference evidence="8 9" key="1">
    <citation type="submission" date="2021-02" db="EMBL/GenBank/DDBJ databases">
        <title>Plant Genome Project.</title>
        <authorList>
            <person name="Zhang R.-G."/>
        </authorList>
    </citation>
    <scope>NUCLEOTIDE SEQUENCE [LARGE SCALE GENOMIC DNA]</scope>
    <source>
        <tissue evidence="8">Leaves</tissue>
    </source>
</reference>
<name>A0ABQ8HQ58_9ROSI</name>
<evidence type="ECO:0000256" key="7">
    <source>
        <dbReference type="ARBA" id="ARBA00023276"/>
    </source>
</evidence>
<evidence type="ECO:0008006" key="10">
    <source>
        <dbReference type="Google" id="ProtNLM"/>
    </source>
</evidence>
<keyword evidence="6" id="KW-0464">Manganese</keyword>
<keyword evidence="5" id="KW-0472">Membrane</keyword>
<dbReference type="EMBL" id="JAFEMO010000008">
    <property type="protein sequence ID" value="KAH7566486.1"/>
    <property type="molecule type" value="Genomic_DNA"/>
</dbReference>
<proteinExistence type="inferred from homology"/>
<comment type="subcellular location">
    <subcellularLocation>
        <location evidence="1">Plastid</location>
        <location evidence="1">Chloroplast thylakoid membrane</location>
    </subcellularLocation>
</comment>
<dbReference type="InterPro" id="IPR002628">
    <property type="entry name" value="PsbO"/>
</dbReference>
<evidence type="ECO:0000256" key="2">
    <source>
        <dbReference type="ARBA" id="ARBA00009838"/>
    </source>
</evidence>
<evidence type="ECO:0000256" key="4">
    <source>
        <dbReference type="ARBA" id="ARBA00023078"/>
    </source>
</evidence>
<evidence type="ECO:0000256" key="1">
    <source>
        <dbReference type="ARBA" id="ARBA00004334"/>
    </source>
</evidence>
<sequence length="370" mass="39429">MRNLPGGMPVKQSLCKTLDSLFSLEEVVVVTETSKKMAASLQAAATLMQPTKVGVSPARSSSVQLRSSQSVSKAFGVESVGSRLTCSLQTDFKDLAQKCVDATKIAGFALATSALLFSGATAEGAPKRLTYDEIQSKTYLEVKGTGTANQCPTIEGGVDKFAFKPGKYEAKKFCLEPTSFTVKTEGFSKNSPADFQDTKLMTRLTYTLDEIEGPFEVSPDGTVKFEEKDGIDYAAVTVQLPGGERVPFLFTIKQLVASGKPESFGGEFLVPSYRGSSFLDPKGRGGSTGYDNAIALPAGGRGDEEELAKENIKNTAASKGKITLSVTKSKPETGEIIGVFESLQPSDTDLGAKVPKDVKIQGIWYAQLDS</sequence>
<accession>A0ABQ8HQ58</accession>
<evidence type="ECO:0000256" key="6">
    <source>
        <dbReference type="ARBA" id="ARBA00023211"/>
    </source>
</evidence>
<dbReference type="Gene3D" id="2.40.160.30">
    <property type="entry name" value="Photosystem II, cytochrome c-550 precursor"/>
    <property type="match status" value="1"/>
</dbReference>
<organism evidence="8 9">
    <name type="scientific">Xanthoceras sorbifolium</name>
    <dbReference type="NCBI Taxonomy" id="99658"/>
    <lineage>
        <taxon>Eukaryota</taxon>
        <taxon>Viridiplantae</taxon>
        <taxon>Streptophyta</taxon>
        <taxon>Embryophyta</taxon>
        <taxon>Tracheophyta</taxon>
        <taxon>Spermatophyta</taxon>
        <taxon>Magnoliopsida</taxon>
        <taxon>eudicotyledons</taxon>
        <taxon>Gunneridae</taxon>
        <taxon>Pentapetalae</taxon>
        <taxon>rosids</taxon>
        <taxon>malvids</taxon>
        <taxon>Sapindales</taxon>
        <taxon>Sapindaceae</taxon>
        <taxon>Xanthoceroideae</taxon>
        <taxon>Xanthoceras</taxon>
    </lineage>
</organism>
<protein>
    <recommendedName>
        <fullName evidence="10">Oxygen-evolving enhancer protein 1, chloroplastic</fullName>
    </recommendedName>
</protein>
<dbReference type="Gene3D" id="3.30.2050.10">
    <property type="entry name" value="photosynthetic oxygen evolving center domain"/>
    <property type="match status" value="1"/>
</dbReference>
<dbReference type="Proteomes" id="UP000827721">
    <property type="component" value="Unassembled WGS sequence"/>
</dbReference>
<dbReference type="SUPFAM" id="SSF56925">
    <property type="entry name" value="OMPA-like"/>
    <property type="match status" value="1"/>
</dbReference>
<evidence type="ECO:0000313" key="9">
    <source>
        <dbReference type="Proteomes" id="UP000827721"/>
    </source>
</evidence>
<comment type="similarity">
    <text evidence="2">Belongs to the PsbO family.</text>
</comment>
<dbReference type="Pfam" id="PF01716">
    <property type="entry name" value="MSP"/>
    <property type="match status" value="1"/>
</dbReference>
<dbReference type="InterPro" id="IPR011250">
    <property type="entry name" value="OMP/PagP_B-barrel"/>
</dbReference>
<keyword evidence="4" id="KW-0793">Thylakoid</keyword>
<keyword evidence="3" id="KW-0602">Photosynthesis</keyword>
<evidence type="ECO:0000256" key="5">
    <source>
        <dbReference type="ARBA" id="ARBA00023136"/>
    </source>
</evidence>
<keyword evidence="9" id="KW-1185">Reference proteome</keyword>
<dbReference type="PANTHER" id="PTHR34058">
    <property type="entry name" value="OXYGEN-EVOLVING ENHANCER PROTEIN 1-2, CHLOROPLASTIC"/>
    <property type="match status" value="1"/>
</dbReference>
<keyword evidence="7" id="KW-0604">Photosystem II</keyword>